<organism evidence="2 3">
    <name type="scientific">Streptomyces noursei</name>
    <name type="common">Streptomyces albulus</name>
    <dbReference type="NCBI Taxonomy" id="1971"/>
    <lineage>
        <taxon>Bacteria</taxon>
        <taxon>Bacillati</taxon>
        <taxon>Actinomycetota</taxon>
        <taxon>Actinomycetes</taxon>
        <taxon>Kitasatosporales</taxon>
        <taxon>Streptomycetaceae</taxon>
        <taxon>Streptomyces</taxon>
    </lineage>
</organism>
<feature type="compositionally biased region" description="Low complexity" evidence="1">
    <location>
        <begin position="57"/>
        <end position="67"/>
    </location>
</feature>
<dbReference type="AlphaFoldDB" id="A0A2N8P6M1"/>
<proteinExistence type="predicted"/>
<comment type="caution">
    <text evidence="2">The sequence shown here is derived from an EMBL/GenBank/DDBJ whole genome shotgun (WGS) entry which is preliminary data.</text>
</comment>
<feature type="non-terminal residue" evidence="2">
    <location>
        <position position="147"/>
    </location>
</feature>
<name>A0A2N8P6M1_STRNR</name>
<sequence>MVRAPGKWDQTIYHHTHLTPRKANAPPTAPSPPGPPTPQTSHSTCGETGEDSEETPAPDSDACAASDDFWENFGGACGTSGDGPDAWTPPLGDAEPPDGPLGGALGEPPQPLDLRPQFLGRGADGQPGVAERGHPVEGALATAHVDR</sequence>
<dbReference type="EMBL" id="LJSN01000005">
    <property type="protein sequence ID" value="PNE36671.1"/>
    <property type="molecule type" value="Genomic_DNA"/>
</dbReference>
<evidence type="ECO:0000256" key="1">
    <source>
        <dbReference type="SAM" id="MobiDB-lite"/>
    </source>
</evidence>
<feature type="compositionally biased region" description="Pro residues" evidence="1">
    <location>
        <begin position="27"/>
        <end position="38"/>
    </location>
</feature>
<evidence type="ECO:0000313" key="2">
    <source>
        <dbReference type="EMBL" id="PNE36671.1"/>
    </source>
</evidence>
<gene>
    <name evidence="2" type="ORF">AOB60_42345</name>
</gene>
<keyword evidence="3" id="KW-1185">Reference proteome</keyword>
<dbReference type="Proteomes" id="UP000236047">
    <property type="component" value="Unassembled WGS sequence"/>
</dbReference>
<reference evidence="3" key="1">
    <citation type="submission" date="2015-09" db="EMBL/GenBank/DDBJ databases">
        <authorList>
            <person name="Graham D.E."/>
            <person name="Mahan K.M."/>
            <person name="Klingeman D.M."/>
            <person name="Fida T."/>
            <person name="Giannone R.J."/>
            <person name="Hettich R.L."/>
            <person name="Parry R.J."/>
            <person name="Spain J.C."/>
        </authorList>
    </citation>
    <scope>NUCLEOTIDE SEQUENCE [LARGE SCALE GENOMIC DNA]</scope>
    <source>
        <strain evidence="3">JCM 4701</strain>
    </source>
</reference>
<feature type="region of interest" description="Disordered" evidence="1">
    <location>
        <begin position="1"/>
        <end position="147"/>
    </location>
</feature>
<protein>
    <submittedName>
        <fullName evidence="2">Uncharacterized protein</fullName>
    </submittedName>
</protein>
<accession>A0A2N8P6M1</accession>
<evidence type="ECO:0000313" key="3">
    <source>
        <dbReference type="Proteomes" id="UP000236047"/>
    </source>
</evidence>